<dbReference type="Gene3D" id="3.40.50.150">
    <property type="entry name" value="Vaccinia Virus protein VP39"/>
    <property type="match status" value="1"/>
</dbReference>
<dbReference type="OrthoDB" id="261740at2"/>
<feature type="domain" description="Methyltransferase FkbM" evidence="1">
    <location>
        <begin position="77"/>
        <end position="214"/>
    </location>
</feature>
<proteinExistence type="predicted"/>
<evidence type="ECO:0000259" key="1">
    <source>
        <dbReference type="Pfam" id="PF05050"/>
    </source>
</evidence>
<sequence length="279" mass="31042">MLQKIKLWAKGRMSFLTRRILGPHVKALVVQAGDYRFLIDPEDYGVGHQLRKHGHYGLDELERLRPLVSENSRVLVVGTHVGTLAIPLSAICKSVDAIEANPVTFKLLQANVAINQVQNLFVHNIAASDSNQPLKFLVNRSNSGGSKIVPKNKDFMYYYDKPQEISVEGIPLDEKFAEQEFDLIVMDIEGSEYFALRGMQQILSRASTLVVEFVPHHLRNVSGVTVEEFLDTLTAYDTLTIPTLGKTVGKADFAKVLGQLYRQGKSDDGIIFQQSAGSV</sequence>
<dbReference type="RefSeq" id="WP_145168101.1">
    <property type="nucleotide sequence ID" value="NZ_CP036525.1"/>
</dbReference>
<dbReference type="KEGG" id="rlc:K227x_07650"/>
<dbReference type="InterPro" id="IPR052514">
    <property type="entry name" value="SAM-dependent_MTase"/>
</dbReference>
<evidence type="ECO:0000313" key="3">
    <source>
        <dbReference type="Proteomes" id="UP000318538"/>
    </source>
</evidence>
<dbReference type="AlphaFoldDB" id="A0A517N5H4"/>
<reference evidence="2 3" key="1">
    <citation type="submission" date="2019-02" db="EMBL/GenBank/DDBJ databases">
        <title>Deep-cultivation of Planctomycetes and their phenomic and genomic characterization uncovers novel biology.</title>
        <authorList>
            <person name="Wiegand S."/>
            <person name="Jogler M."/>
            <person name="Boedeker C."/>
            <person name="Pinto D."/>
            <person name="Vollmers J."/>
            <person name="Rivas-Marin E."/>
            <person name="Kohn T."/>
            <person name="Peeters S.H."/>
            <person name="Heuer A."/>
            <person name="Rast P."/>
            <person name="Oberbeckmann S."/>
            <person name="Bunk B."/>
            <person name="Jeske O."/>
            <person name="Meyerdierks A."/>
            <person name="Storesund J.E."/>
            <person name="Kallscheuer N."/>
            <person name="Luecker S."/>
            <person name="Lage O.M."/>
            <person name="Pohl T."/>
            <person name="Merkel B.J."/>
            <person name="Hornburger P."/>
            <person name="Mueller R.-W."/>
            <person name="Bruemmer F."/>
            <person name="Labrenz M."/>
            <person name="Spormann A.M."/>
            <person name="Op den Camp H."/>
            <person name="Overmann J."/>
            <person name="Amann R."/>
            <person name="Jetten M.S.M."/>
            <person name="Mascher T."/>
            <person name="Medema M.H."/>
            <person name="Devos D.P."/>
            <person name="Kaster A.-K."/>
            <person name="Ovreas L."/>
            <person name="Rohde M."/>
            <person name="Galperin M.Y."/>
            <person name="Jogler C."/>
        </authorList>
    </citation>
    <scope>NUCLEOTIDE SEQUENCE [LARGE SCALE GENOMIC DNA]</scope>
    <source>
        <strain evidence="2 3">K22_7</strain>
    </source>
</reference>
<dbReference type="Proteomes" id="UP000318538">
    <property type="component" value="Chromosome"/>
</dbReference>
<protein>
    <submittedName>
        <fullName evidence="2">Met-10+ like-protein</fullName>
    </submittedName>
</protein>
<dbReference type="EMBL" id="CP036525">
    <property type="protein sequence ID" value="QDT02389.1"/>
    <property type="molecule type" value="Genomic_DNA"/>
</dbReference>
<name>A0A517N5H4_9BACT</name>
<organism evidence="2 3">
    <name type="scientific">Rubripirellula lacrimiformis</name>
    <dbReference type="NCBI Taxonomy" id="1930273"/>
    <lineage>
        <taxon>Bacteria</taxon>
        <taxon>Pseudomonadati</taxon>
        <taxon>Planctomycetota</taxon>
        <taxon>Planctomycetia</taxon>
        <taxon>Pirellulales</taxon>
        <taxon>Pirellulaceae</taxon>
        <taxon>Rubripirellula</taxon>
    </lineage>
</organism>
<dbReference type="Pfam" id="PF05050">
    <property type="entry name" value="Methyltransf_21"/>
    <property type="match status" value="1"/>
</dbReference>
<gene>
    <name evidence="2" type="ORF">K227x_07650</name>
</gene>
<evidence type="ECO:0000313" key="2">
    <source>
        <dbReference type="EMBL" id="QDT02389.1"/>
    </source>
</evidence>
<dbReference type="InterPro" id="IPR029063">
    <property type="entry name" value="SAM-dependent_MTases_sf"/>
</dbReference>
<accession>A0A517N5H4</accession>
<keyword evidence="3" id="KW-1185">Reference proteome</keyword>
<dbReference type="PANTHER" id="PTHR34203:SF15">
    <property type="entry name" value="SLL1173 PROTEIN"/>
    <property type="match status" value="1"/>
</dbReference>
<dbReference type="SUPFAM" id="SSF53335">
    <property type="entry name" value="S-adenosyl-L-methionine-dependent methyltransferases"/>
    <property type="match status" value="1"/>
</dbReference>
<dbReference type="PANTHER" id="PTHR34203">
    <property type="entry name" value="METHYLTRANSFERASE, FKBM FAMILY PROTEIN"/>
    <property type="match status" value="1"/>
</dbReference>
<dbReference type="InterPro" id="IPR006342">
    <property type="entry name" value="FkbM_mtfrase"/>
</dbReference>
<dbReference type="NCBIfam" id="TIGR01444">
    <property type="entry name" value="fkbM_fam"/>
    <property type="match status" value="1"/>
</dbReference>